<name>A0AAW0N2T0_9GOBI</name>
<dbReference type="Pfam" id="PF01390">
    <property type="entry name" value="SEA"/>
    <property type="match status" value="1"/>
</dbReference>
<accession>A0AAW0N2T0</accession>
<gene>
    <name evidence="6" type="ORF">WMY93_026296</name>
</gene>
<evidence type="ECO:0000256" key="3">
    <source>
        <dbReference type="PROSITE-ProRule" id="PRU00059"/>
    </source>
</evidence>
<dbReference type="SUPFAM" id="SSF49854">
    <property type="entry name" value="Spermadhesin, CUB domain"/>
    <property type="match status" value="2"/>
</dbReference>
<dbReference type="InterPro" id="IPR035914">
    <property type="entry name" value="Sperma_CUB_dom_sf"/>
</dbReference>
<dbReference type="PROSITE" id="PS50024">
    <property type="entry name" value="SEA"/>
    <property type="match status" value="1"/>
</dbReference>
<dbReference type="InterPro" id="IPR000859">
    <property type="entry name" value="CUB_dom"/>
</dbReference>
<dbReference type="Pfam" id="PF00431">
    <property type="entry name" value="CUB"/>
    <property type="match status" value="2"/>
</dbReference>
<dbReference type="Gene3D" id="2.60.120.290">
    <property type="entry name" value="Spermadhesin, CUB domain"/>
    <property type="match status" value="2"/>
</dbReference>
<dbReference type="PANTHER" id="PTHR24251:SF51">
    <property type="entry name" value="CUBILIN-LIKE"/>
    <property type="match status" value="1"/>
</dbReference>
<sequence>MSSGGYGRRDVRNGQEGLDLFTKKEKEWSTVAAFLIWLFVFKDNQDPTLSSKRMGSVQVFSGHMKLTNYPYDQKLEDTSSEEFKALARDLESQLKDYYQKDELLQEFYTTSTVTAFSEGVIAYYWSQFDIPPDDLDVVPEFSEERILEVLEGSIQETRSAQPTDIKIREITASFTDPRMARNPSAKECFFTLEAAETEESFTSPGFPNAYPAKSRCQWQIRASEENVIAVDFPFFHIEDDCSDDFVAIYDSLSPDDSQAITEKCGQRPPTNPLQVVSSGNIMLINLITDGEVQQPGFKAVYKALPKASVQRCGGVISNTNGVITSPQHPSFYPPAVDCKWTIQVPSGQKVRLKFTMFRMKEPNVDTRLCHKDYVEAEGHKYCGELSTLSLTSDSNLLTIQFHSDESYTDKGLVPNTAHMIPQTLVLMSLPAPRVYAFPKH</sequence>
<dbReference type="AlphaFoldDB" id="A0AAW0N2T0"/>
<protein>
    <submittedName>
        <fullName evidence="6">Uncharacterized protein</fullName>
    </submittedName>
</protein>
<feature type="domain" description="SEA" evidence="5">
    <location>
        <begin position="56"/>
        <end position="177"/>
    </location>
</feature>
<feature type="domain" description="CUB" evidence="4">
    <location>
        <begin position="188"/>
        <end position="304"/>
    </location>
</feature>
<dbReference type="SMART" id="SM00042">
    <property type="entry name" value="CUB"/>
    <property type="match status" value="2"/>
</dbReference>
<dbReference type="InterPro" id="IPR036364">
    <property type="entry name" value="SEA_dom_sf"/>
</dbReference>
<evidence type="ECO:0000256" key="1">
    <source>
        <dbReference type="ARBA" id="ARBA00022737"/>
    </source>
</evidence>
<comment type="caution">
    <text evidence="6">The sequence shown here is derived from an EMBL/GenBank/DDBJ whole genome shotgun (WGS) entry which is preliminary data.</text>
</comment>
<evidence type="ECO:0000313" key="6">
    <source>
        <dbReference type="EMBL" id="KAK7886675.1"/>
    </source>
</evidence>
<dbReference type="InterPro" id="IPR000082">
    <property type="entry name" value="SEA_dom"/>
</dbReference>
<proteinExistence type="predicted"/>
<dbReference type="EMBL" id="JBBPFD010000019">
    <property type="protein sequence ID" value="KAK7886675.1"/>
    <property type="molecule type" value="Genomic_DNA"/>
</dbReference>
<reference evidence="7" key="1">
    <citation type="submission" date="2024-04" db="EMBL/GenBank/DDBJ databases">
        <title>Salinicola lusitanus LLJ914,a marine bacterium isolated from the Okinawa Trough.</title>
        <authorList>
            <person name="Li J."/>
        </authorList>
    </citation>
    <scope>NUCLEOTIDE SEQUENCE [LARGE SCALE GENOMIC DNA]</scope>
</reference>
<evidence type="ECO:0000256" key="2">
    <source>
        <dbReference type="ARBA" id="ARBA00023157"/>
    </source>
</evidence>
<keyword evidence="7" id="KW-1185">Reference proteome</keyword>
<dbReference type="PROSITE" id="PS01180">
    <property type="entry name" value="CUB"/>
    <property type="match status" value="2"/>
</dbReference>
<dbReference type="Proteomes" id="UP001460270">
    <property type="component" value="Unassembled WGS sequence"/>
</dbReference>
<feature type="domain" description="CUB" evidence="4">
    <location>
        <begin position="312"/>
        <end position="419"/>
    </location>
</feature>
<dbReference type="SUPFAM" id="SSF82671">
    <property type="entry name" value="SEA domain"/>
    <property type="match status" value="1"/>
</dbReference>
<comment type="caution">
    <text evidence="3">Lacks conserved residue(s) required for the propagation of feature annotation.</text>
</comment>
<keyword evidence="2" id="KW-1015">Disulfide bond</keyword>
<dbReference type="PANTHER" id="PTHR24251">
    <property type="entry name" value="OVOCHYMASE-RELATED"/>
    <property type="match status" value="1"/>
</dbReference>
<evidence type="ECO:0000259" key="4">
    <source>
        <dbReference type="PROSITE" id="PS01180"/>
    </source>
</evidence>
<evidence type="ECO:0000313" key="7">
    <source>
        <dbReference type="Proteomes" id="UP001460270"/>
    </source>
</evidence>
<dbReference type="Gene3D" id="3.30.70.960">
    <property type="entry name" value="SEA domain"/>
    <property type="match status" value="1"/>
</dbReference>
<organism evidence="6 7">
    <name type="scientific">Mugilogobius chulae</name>
    <name type="common">yellowstripe goby</name>
    <dbReference type="NCBI Taxonomy" id="88201"/>
    <lineage>
        <taxon>Eukaryota</taxon>
        <taxon>Metazoa</taxon>
        <taxon>Chordata</taxon>
        <taxon>Craniata</taxon>
        <taxon>Vertebrata</taxon>
        <taxon>Euteleostomi</taxon>
        <taxon>Actinopterygii</taxon>
        <taxon>Neopterygii</taxon>
        <taxon>Teleostei</taxon>
        <taxon>Neoteleostei</taxon>
        <taxon>Acanthomorphata</taxon>
        <taxon>Gobiaria</taxon>
        <taxon>Gobiiformes</taxon>
        <taxon>Gobioidei</taxon>
        <taxon>Gobiidae</taxon>
        <taxon>Gobionellinae</taxon>
        <taxon>Mugilogobius</taxon>
    </lineage>
</organism>
<evidence type="ECO:0000259" key="5">
    <source>
        <dbReference type="PROSITE" id="PS50024"/>
    </source>
</evidence>
<dbReference type="FunFam" id="2.60.120.290:FF:000005">
    <property type="entry name" value="Procollagen C-endopeptidase enhancer 1"/>
    <property type="match status" value="1"/>
</dbReference>
<keyword evidence="1" id="KW-0677">Repeat</keyword>
<dbReference type="CDD" id="cd00041">
    <property type="entry name" value="CUB"/>
    <property type="match status" value="2"/>
</dbReference>